<feature type="non-terminal residue" evidence="3">
    <location>
        <position position="1"/>
    </location>
</feature>
<gene>
    <name evidence="3" type="ORF">ACFSKU_21930</name>
</gene>
<reference evidence="4" key="1">
    <citation type="journal article" date="2019" name="Int. J. Syst. Evol. Microbiol.">
        <title>The Global Catalogue of Microorganisms (GCM) 10K type strain sequencing project: providing services to taxonomists for standard genome sequencing and annotation.</title>
        <authorList>
            <consortium name="The Broad Institute Genomics Platform"/>
            <consortium name="The Broad Institute Genome Sequencing Center for Infectious Disease"/>
            <person name="Wu L."/>
            <person name="Ma J."/>
        </authorList>
    </citation>
    <scope>NUCLEOTIDE SEQUENCE [LARGE SCALE GENOMIC DNA]</scope>
    <source>
        <strain evidence="4">JCM 16545</strain>
    </source>
</reference>
<dbReference type="InterPro" id="IPR009057">
    <property type="entry name" value="Homeodomain-like_sf"/>
</dbReference>
<feature type="coiled-coil region" evidence="1">
    <location>
        <begin position="62"/>
        <end position="89"/>
    </location>
</feature>
<evidence type="ECO:0000256" key="1">
    <source>
        <dbReference type="SAM" id="Coils"/>
    </source>
</evidence>
<name>A0ABW4X3I3_9BACT</name>
<dbReference type="InterPro" id="IPR002514">
    <property type="entry name" value="Transposase_8"/>
</dbReference>
<feature type="compositionally biased region" description="Basic residues" evidence="2">
    <location>
        <begin position="36"/>
        <end position="45"/>
    </location>
</feature>
<organism evidence="3 4">
    <name type="scientific">Pontibacter silvestris</name>
    <dbReference type="NCBI Taxonomy" id="2305183"/>
    <lineage>
        <taxon>Bacteria</taxon>
        <taxon>Pseudomonadati</taxon>
        <taxon>Bacteroidota</taxon>
        <taxon>Cytophagia</taxon>
        <taxon>Cytophagales</taxon>
        <taxon>Hymenobacteraceae</taxon>
        <taxon>Pontibacter</taxon>
    </lineage>
</organism>
<evidence type="ECO:0000313" key="3">
    <source>
        <dbReference type="EMBL" id="MFD2069549.1"/>
    </source>
</evidence>
<dbReference type="Proteomes" id="UP001597369">
    <property type="component" value="Unassembled WGS sequence"/>
</dbReference>
<dbReference type="EMBL" id="JBHUHV010000082">
    <property type="protein sequence ID" value="MFD2069549.1"/>
    <property type="molecule type" value="Genomic_DNA"/>
</dbReference>
<evidence type="ECO:0000313" key="4">
    <source>
        <dbReference type="Proteomes" id="UP001597369"/>
    </source>
</evidence>
<feature type="region of interest" description="Disordered" evidence="2">
    <location>
        <begin position="36"/>
        <end position="58"/>
    </location>
</feature>
<dbReference type="RefSeq" id="WP_377470857.1">
    <property type="nucleotide sequence ID" value="NZ_JBHUHV010000082.1"/>
</dbReference>
<keyword evidence="4" id="KW-1185">Reference proteome</keyword>
<protein>
    <submittedName>
        <fullName evidence="3">Transposase</fullName>
    </submittedName>
</protein>
<accession>A0ABW4X3I3</accession>
<comment type="caution">
    <text evidence="3">The sequence shown here is derived from an EMBL/GenBank/DDBJ whole genome shotgun (WGS) entry which is preliminary data.</text>
</comment>
<evidence type="ECO:0000256" key="2">
    <source>
        <dbReference type="SAM" id="MobiDB-lite"/>
    </source>
</evidence>
<proteinExistence type="predicted"/>
<dbReference type="Pfam" id="PF01527">
    <property type="entry name" value="HTH_Tnp_1"/>
    <property type="match status" value="1"/>
</dbReference>
<keyword evidence="1" id="KW-0175">Coiled coil</keyword>
<dbReference type="SUPFAM" id="SSF46689">
    <property type="entry name" value="Homeodomain-like"/>
    <property type="match status" value="1"/>
</dbReference>
<sequence>IIAEYLSGETSYRKMGEKHGINFYSIRRWVLQHQGRMKQPPRAKTVKPAPDFLPDESLPTDVKTLQAELRKARLEKQVLEEVINVAEEELGIPIRKKHGAKQS</sequence>